<dbReference type="SUPFAM" id="SSF56112">
    <property type="entry name" value="Protein kinase-like (PK-like)"/>
    <property type="match status" value="1"/>
</dbReference>
<proteinExistence type="predicted"/>
<accession>A0ABV7V9Y0</accession>
<dbReference type="RefSeq" id="WP_379720865.1">
    <property type="nucleotide sequence ID" value="NZ_JBHRYJ010000001.1"/>
</dbReference>
<keyword evidence="2" id="KW-1185">Reference proteome</keyword>
<dbReference type="Gene3D" id="3.40.50.300">
    <property type="entry name" value="P-loop containing nucleotide triphosphate hydrolases"/>
    <property type="match status" value="1"/>
</dbReference>
<gene>
    <name evidence="1" type="ORF">ACFOOQ_01760</name>
</gene>
<protein>
    <submittedName>
        <fullName evidence="1">AAA family ATPase</fullName>
    </submittedName>
</protein>
<organism evidence="1 2">
    <name type="scientific">Ferrovibrio xuzhouensis</name>
    <dbReference type="NCBI Taxonomy" id="1576914"/>
    <lineage>
        <taxon>Bacteria</taxon>
        <taxon>Pseudomonadati</taxon>
        <taxon>Pseudomonadota</taxon>
        <taxon>Alphaproteobacteria</taxon>
        <taxon>Rhodospirillales</taxon>
        <taxon>Rhodospirillaceae</taxon>
        <taxon>Ferrovibrio</taxon>
    </lineage>
</organism>
<dbReference type="PANTHER" id="PTHR43883:SF1">
    <property type="entry name" value="GLUCONOKINASE"/>
    <property type="match status" value="1"/>
</dbReference>
<evidence type="ECO:0000313" key="1">
    <source>
        <dbReference type="EMBL" id="MFC3674249.1"/>
    </source>
</evidence>
<dbReference type="Pfam" id="PF13671">
    <property type="entry name" value="AAA_33"/>
    <property type="match status" value="1"/>
</dbReference>
<dbReference type="InterPro" id="IPR052732">
    <property type="entry name" value="Cell-binding_unc_protein"/>
</dbReference>
<dbReference type="InterPro" id="IPR011009">
    <property type="entry name" value="Kinase-like_dom_sf"/>
</dbReference>
<dbReference type="PANTHER" id="PTHR43883">
    <property type="entry name" value="SLR0207 PROTEIN"/>
    <property type="match status" value="1"/>
</dbReference>
<reference evidence="2" key="1">
    <citation type="journal article" date="2019" name="Int. J. Syst. Evol. Microbiol.">
        <title>The Global Catalogue of Microorganisms (GCM) 10K type strain sequencing project: providing services to taxonomists for standard genome sequencing and annotation.</title>
        <authorList>
            <consortium name="The Broad Institute Genomics Platform"/>
            <consortium name="The Broad Institute Genome Sequencing Center for Infectious Disease"/>
            <person name="Wu L."/>
            <person name="Ma J."/>
        </authorList>
    </citation>
    <scope>NUCLEOTIDE SEQUENCE [LARGE SCALE GENOMIC DNA]</scope>
    <source>
        <strain evidence="2">KCTC 42182</strain>
    </source>
</reference>
<dbReference type="EMBL" id="JBHRYJ010000001">
    <property type="protein sequence ID" value="MFC3674249.1"/>
    <property type="molecule type" value="Genomic_DNA"/>
</dbReference>
<name>A0ABV7V9Y0_9PROT</name>
<dbReference type="SUPFAM" id="SSF52540">
    <property type="entry name" value="P-loop containing nucleoside triphosphate hydrolases"/>
    <property type="match status" value="1"/>
</dbReference>
<comment type="caution">
    <text evidence="1">The sequence shown here is derived from an EMBL/GenBank/DDBJ whole genome shotgun (WGS) entry which is preliminary data.</text>
</comment>
<dbReference type="InterPro" id="IPR027417">
    <property type="entry name" value="P-loop_NTPase"/>
</dbReference>
<sequence length="503" mass="54063">MADANPPDIATIFVPPPDAVIETHISRVFLSGDRAWKLKKAVSFPYVDFSGLDQRHEACRREVELNRRTAPDLYLGVRAVRRDRAGKLSLDGAGDPVDWLVEMRRFDPEQTFDRLLARDALTAGMVEALAGVVASFHETAEPVPVSAEAALAEALAVNDLAFFRLPPDSLPAGMLQDYRERMAAELARLSPVLAGRHAAGHIRHGHGDLHLRNIAMIDGHPVLFDCLEFDDRLATCDTLYDIAFLLMDLLAHDRRDLASRALNRYLDITGDYDGLPLLPPYIALRAAIRCHIAALQPEGRAEARRYLALACACLRPAAARLLAVGGLSGSGKSTVARGIAPAIAGACGAVILRSDVIRKQLHGIAVTDRLPAAAYTAEASARTYARLGALARRLLAAGCPVILDAVFGREEERSAAATLAAEAGVGFTGLWLKAPEAVLTGRIAARQNDASDATADVVRWQAQTLEPPAGWRRIDAAGSIEATVTAALQALPPGWRQPVTPVQ</sequence>
<evidence type="ECO:0000313" key="2">
    <source>
        <dbReference type="Proteomes" id="UP001595711"/>
    </source>
</evidence>
<dbReference type="Proteomes" id="UP001595711">
    <property type="component" value="Unassembled WGS sequence"/>
</dbReference>